<proteinExistence type="predicted"/>
<dbReference type="Pfam" id="PF08592">
    <property type="entry name" value="Anthrone_oxy"/>
    <property type="match status" value="1"/>
</dbReference>
<keyword evidence="3" id="KW-1185">Reference proteome</keyword>
<protein>
    <submittedName>
        <fullName evidence="2">DUF1772 domain-containing protein</fullName>
    </submittedName>
</protein>
<evidence type="ECO:0000313" key="2">
    <source>
        <dbReference type="EMBL" id="QSE98795.1"/>
    </source>
</evidence>
<dbReference type="InterPro" id="IPR013901">
    <property type="entry name" value="Anthrone_oxy"/>
</dbReference>
<dbReference type="EMBL" id="CP070608">
    <property type="protein sequence ID" value="QSE98795.1"/>
    <property type="molecule type" value="Genomic_DNA"/>
</dbReference>
<dbReference type="AlphaFoldDB" id="A0A974WM64"/>
<feature type="transmembrane region" description="Helical" evidence="1">
    <location>
        <begin position="141"/>
        <end position="160"/>
    </location>
</feature>
<feature type="transmembrane region" description="Helical" evidence="1">
    <location>
        <begin position="85"/>
        <end position="104"/>
    </location>
</feature>
<name>A0A974WM64_9BACT</name>
<keyword evidence="1" id="KW-0812">Transmembrane</keyword>
<organism evidence="2 3">
    <name type="scientific">Fulvivirga lutea</name>
    <dbReference type="NCBI Taxonomy" id="2810512"/>
    <lineage>
        <taxon>Bacteria</taxon>
        <taxon>Pseudomonadati</taxon>
        <taxon>Bacteroidota</taxon>
        <taxon>Cytophagia</taxon>
        <taxon>Cytophagales</taxon>
        <taxon>Fulvivirgaceae</taxon>
        <taxon>Fulvivirga</taxon>
    </lineage>
</organism>
<gene>
    <name evidence="2" type="ORF">JR347_06875</name>
</gene>
<feature type="transmembrane region" description="Helical" evidence="1">
    <location>
        <begin position="7"/>
        <end position="26"/>
    </location>
</feature>
<dbReference type="RefSeq" id="WP_205723309.1">
    <property type="nucleotide sequence ID" value="NZ_CP070608.1"/>
</dbReference>
<keyword evidence="1" id="KW-1133">Transmembrane helix</keyword>
<feature type="transmembrane region" description="Helical" evidence="1">
    <location>
        <begin position="57"/>
        <end position="78"/>
    </location>
</feature>
<sequence>MEYSKTTIHIITILLLGLSGGFFYAWQVSVIPGTLKISDASYLETMKSINKEILNPYFFIIFFGALLLAITDAGIHLFNTWSMATFWVVLAAIFYAITFGITAFGNVPLNDALEALKLNDLNADELKNFRNYYEVLWNKYHLYRTWASVMAFIFIILGTINNK</sequence>
<reference evidence="2" key="1">
    <citation type="submission" date="2021-02" db="EMBL/GenBank/DDBJ databases">
        <title>Fulvivirga sp. S481 isolated from sea water.</title>
        <authorList>
            <person name="Bae S.S."/>
            <person name="Baek K."/>
        </authorList>
    </citation>
    <scope>NUCLEOTIDE SEQUENCE</scope>
    <source>
        <strain evidence="2">S481</strain>
    </source>
</reference>
<evidence type="ECO:0000313" key="3">
    <source>
        <dbReference type="Proteomes" id="UP000662783"/>
    </source>
</evidence>
<dbReference type="Proteomes" id="UP000662783">
    <property type="component" value="Chromosome"/>
</dbReference>
<accession>A0A974WM64</accession>
<evidence type="ECO:0000256" key="1">
    <source>
        <dbReference type="SAM" id="Phobius"/>
    </source>
</evidence>
<keyword evidence="1" id="KW-0472">Membrane</keyword>
<dbReference type="KEGG" id="fuv:JR347_06875"/>